<sequence length="518" mass="55628">MEALTLSIAGLPAEFQQLRGGGVYWVDCARQADAELLCAQLLAAQDGLARAALLVAGSAPAGVSGKIDDTQGPAELAIYEIAAAQVAAALAILPLELTRALRGRVPPLCAILLPGSAVAALSAAGLQRLCAELRQWARRHAVSVVLLSHGESAALATRLLPLNDALAGLAQLYPAKGEFGYLLHFWRNGLGVSAAREFALHREQARGQSPRLALLRGTTMAVFGEGASDHRSYLADADVLEGAPPLSADWRLFEGWGPMLAHVAHAQASSVVFAIHGNSQVDPLAAILHRLRRERGNALKLVVREMAPCLRYADERLLMGCGATLIVPHGTPLARFLTVLESVQGNVWHGTLPVDIEAAAKAFRPPPVKGLVTPAQFWELVTGIEEATATSGLDNALVQLKPLRGLRPEQVLGQCRIRRQGDLACLYQGQIHLFLFACRRDGVERALDRMFRLPWREIFIGYQLVARDGLAAMAQVHESVDRFRLASPHPGAAAAMREADPEALQPRPVCLSVEGEIQ</sequence>
<name>A0ABT3JSK0_9XANT</name>
<evidence type="ECO:0000313" key="3">
    <source>
        <dbReference type="Proteomes" id="UP001209922"/>
    </source>
</evidence>
<dbReference type="Proteomes" id="UP001209922">
    <property type="component" value="Unassembled WGS sequence"/>
</dbReference>
<protein>
    <recommendedName>
        <fullName evidence="1">Cellulose biosynthesis protein BcsE</fullName>
    </recommendedName>
</protein>
<keyword evidence="3" id="KW-1185">Reference proteome</keyword>
<dbReference type="Pfam" id="PF10995">
    <property type="entry name" value="CBP_BcsE"/>
    <property type="match status" value="1"/>
</dbReference>
<accession>A0ABT3JSK0</accession>
<evidence type="ECO:0000313" key="2">
    <source>
        <dbReference type="EMBL" id="MCW4471472.1"/>
    </source>
</evidence>
<dbReference type="InterPro" id="IPR017745">
    <property type="entry name" value="BcsE"/>
</dbReference>
<dbReference type="EMBL" id="JAPCHY010000002">
    <property type="protein sequence ID" value="MCW4471472.1"/>
    <property type="molecule type" value="Genomic_DNA"/>
</dbReference>
<reference evidence="2 3" key="1">
    <citation type="submission" date="2022-10" db="EMBL/GenBank/DDBJ databases">
        <title>Xanthomonas sp. H13-6.</title>
        <authorList>
            <person name="Liu X."/>
            <person name="Deng Z."/>
            <person name="Jiang Y."/>
            <person name="Yu T."/>
            <person name="Ai J."/>
        </authorList>
    </citation>
    <scope>NUCLEOTIDE SEQUENCE [LARGE SCALE GENOMIC DNA]</scope>
    <source>
        <strain evidence="2 3">H13-6</strain>
    </source>
</reference>
<dbReference type="NCBIfam" id="TIGR03369">
    <property type="entry name" value="cellulose_bcsE"/>
    <property type="match status" value="1"/>
</dbReference>
<organism evidence="2 3">
    <name type="scientific">Xanthomonas chitinilytica</name>
    <dbReference type="NCBI Taxonomy" id="2989819"/>
    <lineage>
        <taxon>Bacteria</taxon>
        <taxon>Pseudomonadati</taxon>
        <taxon>Pseudomonadota</taxon>
        <taxon>Gammaproteobacteria</taxon>
        <taxon>Lysobacterales</taxon>
        <taxon>Lysobacteraceae</taxon>
        <taxon>Xanthomonas</taxon>
    </lineage>
</organism>
<dbReference type="RefSeq" id="WP_265126424.1">
    <property type="nucleotide sequence ID" value="NZ_JAPCHY010000002.1"/>
</dbReference>
<evidence type="ECO:0000256" key="1">
    <source>
        <dbReference type="NCBIfam" id="TIGR03369"/>
    </source>
</evidence>
<comment type="caution">
    <text evidence="2">The sequence shown here is derived from an EMBL/GenBank/DDBJ whole genome shotgun (WGS) entry which is preliminary data.</text>
</comment>
<gene>
    <name evidence="2" type="primary">bcsE</name>
    <name evidence="2" type="ORF">OK345_02995</name>
</gene>
<proteinExistence type="predicted"/>